<proteinExistence type="predicted"/>
<dbReference type="InterPro" id="IPR000242">
    <property type="entry name" value="PTP_cat"/>
</dbReference>
<dbReference type="PROSITE" id="PS50055">
    <property type="entry name" value="TYR_PHOSPHATASE_PTP"/>
    <property type="match status" value="1"/>
</dbReference>
<dbReference type="InterPro" id="IPR050348">
    <property type="entry name" value="Protein-Tyr_Phosphatase"/>
</dbReference>
<dbReference type="SMART" id="SM00404">
    <property type="entry name" value="PTPc_motif"/>
    <property type="match status" value="1"/>
</dbReference>
<sequence>MSYGKTRSDYINAVIIPGYAVDSKMFVTHCPLVETVIDFWTMIYDHSSRIIVLLDPGNEGAPLWLETKEMLQFDDFRIIKETENAKEELQLTLNHTKNKEQISINVFTAEDWTVSNAPSSPEYMLDLLQRVQNCWETQKGPITVVCSDGCIVREIQTRRPEFLSEFDQYEYCYKCIKELLKGDSCDSFLILLKLVIILKIIIGYNNPTNVISPSNPHSYPVDNKSPT</sequence>
<dbReference type="Gene3D" id="3.90.190.10">
    <property type="entry name" value="Protein tyrosine phosphatase superfamily"/>
    <property type="match status" value="1"/>
</dbReference>
<dbReference type="PANTHER" id="PTHR19134">
    <property type="entry name" value="RECEPTOR-TYPE TYROSINE-PROTEIN PHOSPHATASE"/>
    <property type="match status" value="1"/>
</dbReference>
<accession>A0A8S3V8T0</accession>
<dbReference type="Pfam" id="PF00102">
    <property type="entry name" value="Y_phosphatase"/>
    <property type="match status" value="1"/>
</dbReference>
<dbReference type="SUPFAM" id="SSF52799">
    <property type="entry name" value="(Phosphotyrosine protein) phosphatases II"/>
    <property type="match status" value="1"/>
</dbReference>
<name>A0A8S3V8T0_MYTED</name>
<evidence type="ECO:0000313" key="2">
    <source>
        <dbReference type="EMBL" id="CAG2250516.1"/>
    </source>
</evidence>
<evidence type="ECO:0000313" key="3">
    <source>
        <dbReference type="Proteomes" id="UP000683360"/>
    </source>
</evidence>
<dbReference type="InterPro" id="IPR029021">
    <property type="entry name" value="Prot-tyrosine_phosphatase-like"/>
</dbReference>
<dbReference type="GO" id="GO:0004725">
    <property type="term" value="F:protein tyrosine phosphatase activity"/>
    <property type="evidence" value="ECO:0007669"/>
    <property type="project" value="InterPro"/>
</dbReference>
<dbReference type="SMART" id="SM00194">
    <property type="entry name" value="PTPc"/>
    <property type="match status" value="1"/>
</dbReference>
<reference evidence="2" key="1">
    <citation type="submission" date="2021-03" db="EMBL/GenBank/DDBJ databases">
        <authorList>
            <person name="Bekaert M."/>
        </authorList>
    </citation>
    <scope>NUCLEOTIDE SEQUENCE</scope>
</reference>
<dbReference type="CDD" id="cd00047">
    <property type="entry name" value="PTPc"/>
    <property type="match status" value="1"/>
</dbReference>
<dbReference type="PANTHER" id="PTHR19134:SF449">
    <property type="entry name" value="TYROSINE-PROTEIN PHOSPHATASE 1"/>
    <property type="match status" value="1"/>
</dbReference>
<organism evidence="2 3">
    <name type="scientific">Mytilus edulis</name>
    <name type="common">Blue mussel</name>
    <dbReference type="NCBI Taxonomy" id="6550"/>
    <lineage>
        <taxon>Eukaryota</taxon>
        <taxon>Metazoa</taxon>
        <taxon>Spiralia</taxon>
        <taxon>Lophotrochozoa</taxon>
        <taxon>Mollusca</taxon>
        <taxon>Bivalvia</taxon>
        <taxon>Autobranchia</taxon>
        <taxon>Pteriomorphia</taxon>
        <taxon>Mytilida</taxon>
        <taxon>Mytiloidea</taxon>
        <taxon>Mytilidae</taxon>
        <taxon>Mytilinae</taxon>
        <taxon>Mytilus</taxon>
    </lineage>
</organism>
<dbReference type="InterPro" id="IPR003595">
    <property type="entry name" value="Tyr_Pase_cat"/>
</dbReference>
<dbReference type="AlphaFoldDB" id="A0A8S3V8T0"/>
<feature type="domain" description="Tyrosine-protein phosphatase" evidence="1">
    <location>
        <begin position="1"/>
        <end position="149"/>
    </location>
</feature>
<protein>
    <recommendedName>
        <fullName evidence="1">Tyrosine-protein phosphatase domain-containing protein</fullName>
    </recommendedName>
</protein>
<evidence type="ECO:0000259" key="1">
    <source>
        <dbReference type="PROSITE" id="PS50055"/>
    </source>
</evidence>
<dbReference type="Proteomes" id="UP000683360">
    <property type="component" value="Unassembled WGS sequence"/>
</dbReference>
<dbReference type="OrthoDB" id="6407541at2759"/>
<keyword evidence="3" id="KW-1185">Reference proteome</keyword>
<gene>
    <name evidence="2" type="ORF">MEDL_62287</name>
</gene>
<dbReference type="EMBL" id="CAJPWZ010003055">
    <property type="protein sequence ID" value="CAG2250516.1"/>
    <property type="molecule type" value="Genomic_DNA"/>
</dbReference>
<comment type="caution">
    <text evidence="2">The sequence shown here is derived from an EMBL/GenBank/DDBJ whole genome shotgun (WGS) entry which is preliminary data.</text>
</comment>